<evidence type="ECO:0000256" key="1">
    <source>
        <dbReference type="SAM" id="MobiDB-lite"/>
    </source>
</evidence>
<comment type="caution">
    <text evidence="2">The sequence shown here is derived from an EMBL/GenBank/DDBJ whole genome shotgun (WGS) entry which is preliminary data.</text>
</comment>
<dbReference type="EMBL" id="JABVXQ010000014">
    <property type="protein sequence ID" value="KAF6077428.1"/>
    <property type="molecule type" value="Genomic_DNA"/>
</dbReference>
<feature type="region of interest" description="Disordered" evidence="1">
    <location>
        <begin position="1"/>
        <end position="23"/>
    </location>
</feature>
<accession>A0A833YNC7</accession>
<sequence>MDLWKWDEASPQEGPPGNRLSRLEDPELSFYFPEVALQGDMLTEEPCWKGFPQQDWGSTSPHPETPQEAEHACQAFPWSGDWSQLGCPGWDSWSPASPALGPTPPGLGPAPFAGSLGITRQNTSLAGGLILSHHLGHGVAYRSHQVFEGVPEFRFPHFLRTEPAVGPRNFSSLPQN</sequence>
<proteinExistence type="predicted"/>
<gene>
    <name evidence="2" type="ORF">HJG60_004628</name>
</gene>
<name>A0A833YNC7_9CHIR</name>
<protein>
    <submittedName>
        <fullName evidence="2">ETS variant transcription factor 2</fullName>
    </submittedName>
</protein>
<dbReference type="Proteomes" id="UP000664940">
    <property type="component" value="Unassembled WGS sequence"/>
</dbReference>
<evidence type="ECO:0000313" key="3">
    <source>
        <dbReference type="Proteomes" id="UP000664940"/>
    </source>
</evidence>
<organism evidence="2 3">
    <name type="scientific">Phyllostomus discolor</name>
    <name type="common">pale spear-nosed bat</name>
    <dbReference type="NCBI Taxonomy" id="89673"/>
    <lineage>
        <taxon>Eukaryota</taxon>
        <taxon>Metazoa</taxon>
        <taxon>Chordata</taxon>
        <taxon>Craniata</taxon>
        <taxon>Vertebrata</taxon>
        <taxon>Euteleostomi</taxon>
        <taxon>Mammalia</taxon>
        <taxon>Eutheria</taxon>
        <taxon>Laurasiatheria</taxon>
        <taxon>Chiroptera</taxon>
        <taxon>Yangochiroptera</taxon>
        <taxon>Phyllostomidae</taxon>
        <taxon>Phyllostominae</taxon>
        <taxon>Phyllostomus</taxon>
    </lineage>
</organism>
<reference evidence="2 3" key="1">
    <citation type="journal article" date="2020" name="Nature">
        <title>Six reference-quality genomes reveal evolution of bat adaptations.</title>
        <authorList>
            <person name="Jebb D."/>
            <person name="Huang Z."/>
            <person name="Pippel M."/>
            <person name="Hughes G.M."/>
            <person name="Lavrichenko K."/>
            <person name="Devanna P."/>
            <person name="Winkler S."/>
            <person name="Jermiin L.S."/>
            <person name="Skirmuntt E.C."/>
            <person name="Katzourakis A."/>
            <person name="Burkitt-Gray L."/>
            <person name="Ray D.A."/>
            <person name="Sullivan K.A.M."/>
            <person name="Roscito J.G."/>
            <person name="Kirilenko B.M."/>
            <person name="Davalos L.M."/>
            <person name="Corthals A.P."/>
            <person name="Power M.L."/>
            <person name="Jones G."/>
            <person name="Ransome R.D."/>
            <person name="Dechmann D.K.N."/>
            <person name="Locatelli A.G."/>
            <person name="Puechmaille S.J."/>
            <person name="Fedrigo O."/>
            <person name="Jarvis E.D."/>
            <person name="Hiller M."/>
            <person name="Vernes S.C."/>
            <person name="Myers E.W."/>
            <person name="Teeling E.C."/>
        </authorList>
    </citation>
    <scope>NUCLEOTIDE SEQUENCE [LARGE SCALE GENOMIC DNA]</scope>
    <source>
        <strain evidence="2">Bat1K_MPI-CBG_1</strain>
    </source>
</reference>
<evidence type="ECO:0000313" key="2">
    <source>
        <dbReference type="EMBL" id="KAF6077428.1"/>
    </source>
</evidence>
<dbReference type="AlphaFoldDB" id="A0A833YNC7"/>